<feature type="transmembrane region" description="Helical" evidence="1">
    <location>
        <begin position="70"/>
        <end position="90"/>
    </location>
</feature>
<dbReference type="Proteomes" id="UP000271374">
    <property type="component" value="Unassembled WGS sequence"/>
</dbReference>
<feature type="transmembrane region" description="Helical" evidence="1">
    <location>
        <begin position="102"/>
        <end position="120"/>
    </location>
</feature>
<gene>
    <name evidence="2" type="ORF">EKG37_06055</name>
</gene>
<evidence type="ECO:0000313" key="2">
    <source>
        <dbReference type="EMBL" id="RTR35437.1"/>
    </source>
</evidence>
<dbReference type="AlphaFoldDB" id="A0A431WJ91"/>
<accession>A0A431WJ91</accession>
<evidence type="ECO:0000256" key="1">
    <source>
        <dbReference type="SAM" id="Phobius"/>
    </source>
</evidence>
<keyword evidence="1" id="KW-0472">Membrane</keyword>
<dbReference type="InterPro" id="IPR023804">
    <property type="entry name" value="DUF3792_TM"/>
</dbReference>
<organism evidence="2 3">
    <name type="scientific">Bacillus yapensis</name>
    <dbReference type="NCBI Taxonomy" id="2492960"/>
    <lineage>
        <taxon>Bacteria</taxon>
        <taxon>Bacillati</taxon>
        <taxon>Bacillota</taxon>
        <taxon>Bacilli</taxon>
        <taxon>Bacillales</taxon>
        <taxon>Bacillaceae</taxon>
        <taxon>Bacillus</taxon>
    </lineage>
</organism>
<keyword evidence="1" id="KW-1133">Transmembrane helix</keyword>
<name>A0A431WJ91_9BACI</name>
<keyword evidence="1" id="KW-0812">Transmembrane</keyword>
<feature type="transmembrane region" description="Helical" evidence="1">
    <location>
        <begin position="12"/>
        <end position="35"/>
    </location>
</feature>
<keyword evidence="3" id="KW-1185">Reference proteome</keyword>
<evidence type="ECO:0000313" key="3">
    <source>
        <dbReference type="Proteomes" id="UP000271374"/>
    </source>
</evidence>
<protein>
    <submittedName>
        <fullName evidence="2">TIGR04086 family membrane protein</fullName>
    </submittedName>
</protein>
<feature type="transmembrane region" description="Helical" evidence="1">
    <location>
        <begin position="41"/>
        <end position="63"/>
    </location>
</feature>
<proteinExistence type="predicted"/>
<dbReference type="NCBIfam" id="TIGR04086">
    <property type="entry name" value="TIGR04086_membr"/>
    <property type="match status" value="1"/>
</dbReference>
<comment type="caution">
    <text evidence="2">The sequence shown here is derived from an EMBL/GenBank/DDBJ whole genome shotgun (WGS) entry which is preliminary data.</text>
</comment>
<dbReference type="OrthoDB" id="2988991at2"/>
<dbReference type="Pfam" id="PF12670">
    <property type="entry name" value="DUF3792"/>
    <property type="match status" value="1"/>
</dbReference>
<sequence length="130" mass="14200">MEESRSFGSAVLFGVIAIFLLLIISSFIFSLILRFTSTQESSLGIVTTAITFITLFVGGFVSGGRGKQKGWLIGSLTGILYTLIIFLFQYLGYDSLFSVEQIIYHVCYILTAMMGGILGVNMTTPKTRSA</sequence>
<reference evidence="2 3" key="1">
    <citation type="submission" date="2018-12" db="EMBL/GenBank/DDBJ databases">
        <title>Bacillus yapensis draft genome sequence.</title>
        <authorList>
            <person name="Yu L."/>
            <person name="Xu X."/>
            <person name="Tang X."/>
        </authorList>
    </citation>
    <scope>NUCLEOTIDE SEQUENCE [LARGE SCALE GENOMIC DNA]</scope>
    <source>
        <strain evidence="2 3">XXST-01</strain>
    </source>
</reference>
<dbReference type="RefSeq" id="WP_126407360.1">
    <property type="nucleotide sequence ID" value="NZ_RXNT01000003.1"/>
</dbReference>
<dbReference type="EMBL" id="RXNT01000003">
    <property type="protein sequence ID" value="RTR35437.1"/>
    <property type="molecule type" value="Genomic_DNA"/>
</dbReference>